<evidence type="ECO:0000313" key="4">
    <source>
        <dbReference type="Proteomes" id="UP000319817"/>
    </source>
</evidence>
<accession>A0A517NP87</accession>
<keyword evidence="2" id="KW-0812">Transmembrane</keyword>
<feature type="transmembrane region" description="Helical" evidence="2">
    <location>
        <begin position="12"/>
        <end position="36"/>
    </location>
</feature>
<dbReference type="Proteomes" id="UP000319817">
    <property type="component" value="Chromosome"/>
</dbReference>
<evidence type="ECO:0000256" key="1">
    <source>
        <dbReference type="SAM" id="MobiDB-lite"/>
    </source>
</evidence>
<proteinExistence type="predicted"/>
<name>A0A517NP87_9BACT</name>
<gene>
    <name evidence="3" type="ORF">K239x_08770</name>
</gene>
<dbReference type="RefSeq" id="WP_145416399.1">
    <property type="nucleotide sequence ID" value="NZ_CP036526.1"/>
</dbReference>
<keyword evidence="2" id="KW-0472">Membrane</keyword>
<reference evidence="3 4" key="1">
    <citation type="submission" date="2019-02" db="EMBL/GenBank/DDBJ databases">
        <title>Deep-cultivation of Planctomycetes and their phenomic and genomic characterization uncovers novel biology.</title>
        <authorList>
            <person name="Wiegand S."/>
            <person name="Jogler M."/>
            <person name="Boedeker C."/>
            <person name="Pinto D."/>
            <person name="Vollmers J."/>
            <person name="Rivas-Marin E."/>
            <person name="Kohn T."/>
            <person name="Peeters S.H."/>
            <person name="Heuer A."/>
            <person name="Rast P."/>
            <person name="Oberbeckmann S."/>
            <person name="Bunk B."/>
            <person name="Jeske O."/>
            <person name="Meyerdierks A."/>
            <person name="Storesund J.E."/>
            <person name="Kallscheuer N."/>
            <person name="Luecker S."/>
            <person name="Lage O.M."/>
            <person name="Pohl T."/>
            <person name="Merkel B.J."/>
            <person name="Hornburger P."/>
            <person name="Mueller R.-W."/>
            <person name="Bruemmer F."/>
            <person name="Labrenz M."/>
            <person name="Spormann A.M."/>
            <person name="Op den Camp H."/>
            <person name="Overmann J."/>
            <person name="Amann R."/>
            <person name="Jetten M.S.M."/>
            <person name="Mascher T."/>
            <person name="Medema M.H."/>
            <person name="Devos D.P."/>
            <person name="Kaster A.-K."/>
            <person name="Ovreas L."/>
            <person name="Rohde M."/>
            <person name="Galperin M.Y."/>
            <person name="Jogler C."/>
        </authorList>
    </citation>
    <scope>NUCLEOTIDE SEQUENCE [LARGE SCALE GENOMIC DNA]</scope>
    <source>
        <strain evidence="3 4">K23_9</strain>
    </source>
</reference>
<organism evidence="3 4">
    <name type="scientific">Stieleria marina</name>
    <dbReference type="NCBI Taxonomy" id="1930275"/>
    <lineage>
        <taxon>Bacteria</taxon>
        <taxon>Pseudomonadati</taxon>
        <taxon>Planctomycetota</taxon>
        <taxon>Planctomycetia</taxon>
        <taxon>Pirellulales</taxon>
        <taxon>Pirellulaceae</taxon>
        <taxon>Stieleria</taxon>
    </lineage>
</organism>
<evidence type="ECO:0008006" key="5">
    <source>
        <dbReference type="Google" id="ProtNLM"/>
    </source>
</evidence>
<feature type="region of interest" description="Disordered" evidence="1">
    <location>
        <begin position="418"/>
        <end position="447"/>
    </location>
</feature>
<sequence length="447" mass="50069">MHERTERAIARLLFVFCCAIPTFFTFAIVFVSWTPWYHNRQLAEIQARLSRETGLVVTVDDFEQISPYRMCLHRVCIHEPETNLEVAKVERITWICEDERIGVRIEKPELQSPQLAHAWQLVHDRFLCRPKLTKVPVKITANDLTIHSETGSMSMSDLLMWIKPRPHSVEATLQCLTPGRNRFPVNVTAIRDRSTDKPKTRWTLETGPTALPCSALAGYLPLLKRLGSDAEFTGKLTWESEFSGGWSVDLGGARFSSIDLGSVFEDLPHSIRGKADLVLDRCQIVPGQSVNLSGTVRSTKGWIRSSLLSAMENELGFVVDQQAVQNPSGEVFYELMALHFQMNGWDLSLRGACNKEKFYEFVRQDIALYGPRRELALSDGRSIAAIRLAHAIAPQHSEVVPISKQTAGLVELFVPPSQPVAPNEAGGPPSGNVRAAHWSDGQPIEHR</sequence>
<dbReference type="AlphaFoldDB" id="A0A517NP87"/>
<protein>
    <recommendedName>
        <fullName evidence="5">AsmA-like C-terminal domain-containing protein</fullName>
    </recommendedName>
</protein>
<evidence type="ECO:0000313" key="3">
    <source>
        <dbReference type="EMBL" id="QDT08934.1"/>
    </source>
</evidence>
<dbReference type="EMBL" id="CP036526">
    <property type="protein sequence ID" value="QDT08934.1"/>
    <property type="molecule type" value="Genomic_DNA"/>
</dbReference>
<keyword evidence="2" id="KW-1133">Transmembrane helix</keyword>
<keyword evidence="4" id="KW-1185">Reference proteome</keyword>
<dbReference type="OrthoDB" id="247707at2"/>
<evidence type="ECO:0000256" key="2">
    <source>
        <dbReference type="SAM" id="Phobius"/>
    </source>
</evidence>